<dbReference type="RefSeq" id="WP_265423441.1">
    <property type="nucleotide sequence ID" value="NZ_JAPFPW010000001.1"/>
</dbReference>
<organism evidence="3 4">
    <name type="scientific">Desulfobotulus pelophilus</name>
    <dbReference type="NCBI Taxonomy" id="2823377"/>
    <lineage>
        <taxon>Bacteria</taxon>
        <taxon>Pseudomonadati</taxon>
        <taxon>Thermodesulfobacteriota</taxon>
        <taxon>Desulfobacteria</taxon>
        <taxon>Desulfobacterales</taxon>
        <taxon>Desulfobacteraceae</taxon>
        <taxon>Desulfobotulus</taxon>
    </lineage>
</organism>
<protein>
    <submittedName>
        <fullName evidence="3">DUF4124 domain-containing protein</fullName>
    </submittedName>
</protein>
<proteinExistence type="predicted"/>
<feature type="domain" description="DUF4124" evidence="2">
    <location>
        <begin position="16"/>
        <end position="50"/>
    </location>
</feature>
<evidence type="ECO:0000259" key="2">
    <source>
        <dbReference type="Pfam" id="PF13511"/>
    </source>
</evidence>
<dbReference type="InterPro" id="IPR025392">
    <property type="entry name" value="DUF4124"/>
</dbReference>
<dbReference type="Proteomes" id="UP001209681">
    <property type="component" value="Unassembled WGS sequence"/>
</dbReference>
<name>A0ABT3N541_9BACT</name>
<feature type="coiled-coil region" evidence="1">
    <location>
        <begin position="122"/>
        <end position="156"/>
    </location>
</feature>
<dbReference type="PROSITE" id="PS51257">
    <property type="entry name" value="PROKAR_LIPOPROTEIN"/>
    <property type="match status" value="1"/>
</dbReference>
<comment type="caution">
    <text evidence="3">The sequence shown here is derived from an EMBL/GenBank/DDBJ whole genome shotgun (WGS) entry which is preliminary data.</text>
</comment>
<reference evidence="3 4" key="1">
    <citation type="submission" date="2022-11" db="EMBL/GenBank/DDBJ databases">
        <title>Desulfobotulus tamanensis H1 sp. nov. - anaerobic, alkaliphilic, sulphate reducing bacterium isolated from terrestrial mud volcano.</title>
        <authorList>
            <person name="Frolova A."/>
            <person name="Merkel A.Y."/>
            <person name="Slobodkin A.I."/>
        </authorList>
    </citation>
    <scope>NUCLEOTIDE SEQUENCE [LARGE SCALE GENOMIC DNA]</scope>
    <source>
        <strain evidence="3 4">H1</strain>
    </source>
</reference>
<keyword evidence="4" id="KW-1185">Reference proteome</keyword>
<evidence type="ECO:0000313" key="3">
    <source>
        <dbReference type="EMBL" id="MCW7752574.1"/>
    </source>
</evidence>
<accession>A0ABT3N541</accession>
<dbReference type="EMBL" id="JAPFPW010000001">
    <property type="protein sequence ID" value="MCW7752574.1"/>
    <property type="molecule type" value="Genomic_DNA"/>
</dbReference>
<keyword evidence="1" id="KW-0175">Coiled coil</keyword>
<sequence>MQTGYRSFISVVVVFFFACGAGAEFYQYRDASGRIVFTDDLSRLPEAGREVALRFESHRPLADTVGEEVDANVPSGTVFSESAADLEAEQKELGEALSHLKVWREALEDQFETLGDADRQIIAAYNEEVAAFDAELRAYEQKRQQHNEKVRAFNAVLAEMDKGALQDMGTP</sequence>
<dbReference type="Pfam" id="PF13511">
    <property type="entry name" value="DUF4124"/>
    <property type="match status" value="1"/>
</dbReference>
<evidence type="ECO:0000313" key="4">
    <source>
        <dbReference type="Proteomes" id="UP001209681"/>
    </source>
</evidence>
<gene>
    <name evidence="3" type="ORF">OOT00_01085</name>
</gene>
<evidence type="ECO:0000256" key="1">
    <source>
        <dbReference type="SAM" id="Coils"/>
    </source>
</evidence>